<sequence>MATRLEAFDAAEIRKRDAREHARIHTRRMLAEWKGNRYTLLIEVISYAVGVMSVYYGRGGSDTVLSIMATIYRKRGIYVRAQ</sequence>
<comment type="caution">
    <text evidence="1">The sequence shown here is derived from an EMBL/GenBank/DDBJ whole genome shotgun (WGS) entry which is preliminary data.</text>
</comment>
<evidence type="ECO:0000313" key="2">
    <source>
        <dbReference type="Proteomes" id="UP001055307"/>
    </source>
</evidence>
<accession>A0AAV4ZCY9</accession>
<gene>
    <name evidence="1" type="ORF">OICFNHDK_3867</name>
</gene>
<reference evidence="1" key="1">
    <citation type="journal article" date="2016" name="Front. Microbiol.">
        <title>Genome Sequence of the Piezophilic, Mesophilic Sulfate-Reducing Bacterium Desulfovibrio indicus J2T.</title>
        <authorList>
            <person name="Cao J."/>
            <person name="Maignien L."/>
            <person name="Shao Z."/>
            <person name="Alain K."/>
            <person name="Jebbar M."/>
        </authorList>
    </citation>
    <scope>NUCLEOTIDE SEQUENCE</scope>
    <source>
        <strain evidence="1">DSM 21893</strain>
    </source>
</reference>
<protein>
    <submittedName>
        <fullName evidence="1">Uncharacterized protein</fullName>
    </submittedName>
</protein>
<keyword evidence="2" id="KW-1185">Reference proteome</keyword>
<proteinExistence type="predicted"/>
<name>A0AAV4ZCY9_9HYPH</name>
<dbReference type="EMBL" id="BPQF01000021">
    <property type="protein sequence ID" value="GJD41384.1"/>
    <property type="molecule type" value="Genomic_DNA"/>
</dbReference>
<evidence type="ECO:0000313" key="1">
    <source>
        <dbReference type="EMBL" id="GJD41384.1"/>
    </source>
</evidence>
<dbReference type="Proteomes" id="UP001055307">
    <property type="component" value="Unassembled WGS sequence"/>
</dbReference>
<organism evidence="1 2">
    <name type="scientific">Methylobacterium bullatum</name>
    <dbReference type="NCBI Taxonomy" id="570505"/>
    <lineage>
        <taxon>Bacteria</taxon>
        <taxon>Pseudomonadati</taxon>
        <taxon>Pseudomonadota</taxon>
        <taxon>Alphaproteobacteria</taxon>
        <taxon>Hyphomicrobiales</taxon>
        <taxon>Methylobacteriaceae</taxon>
        <taxon>Methylobacterium</taxon>
    </lineage>
</organism>
<dbReference type="AlphaFoldDB" id="A0AAV4ZCY9"/>
<reference evidence="1" key="2">
    <citation type="submission" date="2021-08" db="EMBL/GenBank/DDBJ databases">
        <authorList>
            <person name="Tani A."/>
            <person name="Ola A."/>
            <person name="Ogura Y."/>
            <person name="Katsura K."/>
            <person name="Hayashi T."/>
        </authorList>
    </citation>
    <scope>NUCLEOTIDE SEQUENCE</scope>
    <source>
        <strain evidence="1">DSM 21893</strain>
    </source>
</reference>